<dbReference type="AlphaFoldDB" id="A0A4U0UNX0"/>
<evidence type="ECO:0000313" key="2">
    <source>
        <dbReference type="EMBL" id="TKA36585.1"/>
    </source>
</evidence>
<evidence type="ECO:0000313" key="3">
    <source>
        <dbReference type="Proteomes" id="UP000310066"/>
    </source>
</evidence>
<feature type="compositionally biased region" description="Low complexity" evidence="1">
    <location>
        <begin position="23"/>
        <end position="32"/>
    </location>
</feature>
<reference evidence="2 3" key="1">
    <citation type="submission" date="2017-03" db="EMBL/GenBank/DDBJ databases">
        <title>Genomes of endolithic fungi from Antarctica.</title>
        <authorList>
            <person name="Coleine C."/>
            <person name="Masonjones S."/>
            <person name="Stajich J.E."/>
        </authorList>
    </citation>
    <scope>NUCLEOTIDE SEQUENCE [LARGE SCALE GENOMIC DNA]</scope>
    <source>
        <strain evidence="2 3">CCFEE 5311</strain>
    </source>
</reference>
<organism evidence="2 3">
    <name type="scientific">Friedmanniomyces endolithicus</name>
    <dbReference type="NCBI Taxonomy" id="329885"/>
    <lineage>
        <taxon>Eukaryota</taxon>
        <taxon>Fungi</taxon>
        <taxon>Dikarya</taxon>
        <taxon>Ascomycota</taxon>
        <taxon>Pezizomycotina</taxon>
        <taxon>Dothideomycetes</taxon>
        <taxon>Dothideomycetidae</taxon>
        <taxon>Mycosphaerellales</taxon>
        <taxon>Teratosphaeriaceae</taxon>
        <taxon>Friedmanniomyces</taxon>
    </lineage>
</organism>
<gene>
    <name evidence="2" type="ORF">B0A54_11828</name>
</gene>
<accession>A0A4U0UNX0</accession>
<feature type="region of interest" description="Disordered" evidence="1">
    <location>
        <begin position="232"/>
        <end position="292"/>
    </location>
</feature>
<proteinExistence type="predicted"/>
<comment type="caution">
    <text evidence="2">The sequence shown here is derived from an EMBL/GenBank/DDBJ whole genome shotgun (WGS) entry which is preliminary data.</text>
</comment>
<dbReference type="OrthoDB" id="3936463at2759"/>
<dbReference type="Proteomes" id="UP000310066">
    <property type="component" value="Unassembled WGS sequence"/>
</dbReference>
<protein>
    <submittedName>
        <fullName evidence="2">Uncharacterized protein</fullName>
    </submittedName>
</protein>
<name>A0A4U0UNX0_9PEZI</name>
<evidence type="ECO:0000256" key="1">
    <source>
        <dbReference type="SAM" id="MobiDB-lite"/>
    </source>
</evidence>
<sequence>MERTPYYTAGGSDQKTARPMLGPSPYQSTQSYSTPYYDQPLPSHAPQAMPTGLQAYYAHNLAPLYPSRATPINQNLLIPDKNIALTTPANPPKRVKIVHTVEPHNGQVLSLYKIGYYLRGERNKSEAPVSSCKLPQAYGKTEDVRRCAKKGCRSCEMTANGYTDLTAALAKTHGFVNITTKKWYKNKGSVIARSHPAAAVPTSVAESDPLRSTVDNYLIIDPVILTKYSAAPHNMPTPPASEMSERQPVQDMSTRGEAPPAARETLEGDQYSVSPPPQRKRKMSCGEYGDHSAKRLRKEITEDPEDHKGEETGFFELQIEDEIPAGFQGMDVGLGHAGGYSYFTPYSTKHTREEDATATPDATPTAGLKFAGFNGMLTDTSEGAWGYDALSAIRGGANNGAEHDMELFDGVNYLRGHTRL</sequence>
<feature type="region of interest" description="Disordered" evidence="1">
    <location>
        <begin position="1"/>
        <end position="32"/>
    </location>
</feature>
<dbReference type="EMBL" id="NAJP01000058">
    <property type="protein sequence ID" value="TKA36585.1"/>
    <property type="molecule type" value="Genomic_DNA"/>
</dbReference>